<reference evidence="2 3" key="2">
    <citation type="journal article" date="2008" name="Bioinformatics">
        <title>Assembly reconciliation.</title>
        <authorList>
            <person name="Zimin A.V."/>
            <person name="Smith D.R."/>
            <person name="Sutton G."/>
            <person name="Yorke J.A."/>
        </authorList>
    </citation>
    <scope>NUCLEOTIDE SEQUENCE [LARGE SCALE GENOMIC DNA]</scope>
    <source>
        <strain evidence="2 3">TSC#14021-0224.01</strain>
    </source>
</reference>
<accession>B3P5X0</accession>
<dbReference type="EMBL" id="CH954182">
    <property type="protein sequence ID" value="EDV53370.1"/>
    <property type="molecule type" value="Genomic_DNA"/>
</dbReference>
<dbReference type="OMA" id="NPGDNYQ"/>
<evidence type="ECO:0000313" key="3">
    <source>
        <dbReference type="Proteomes" id="UP000008711"/>
    </source>
</evidence>
<feature type="region of interest" description="Disordered" evidence="1">
    <location>
        <begin position="1"/>
        <end position="60"/>
    </location>
</feature>
<organism evidence="2 3">
    <name type="scientific">Drosophila erecta</name>
    <name type="common">Fruit fly</name>
    <dbReference type="NCBI Taxonomy" id="7220"/>
    <lineage>
        <taxon>Eukaryota</taxon>
        <taxon>Metazoa</taxon>
        <taxon>Ecdysozoa</taxon>
        <taxon>Arthropoda</taxon>
        <taxon>Hexapoda</taxon>
        <taxon>Insecta</taxon>
        <taxon>Pterygota</taxon>
        <taxon>Neoptera</taxon>
        <taxon>Endopterygota</taxon>
        <taxon>Diptera</taxon>
        <taxon>Brachycera</taxon>
        <taxon>Muscomorpha</taxon>
        <taxon>Ephydroidea</taxon>
        <taxon>Drosophilidae</taxon>
        <taxon>Drosophila</taxon>
        <taxon>Sophophora</taxon>
    </lineage>
</organism>
<name>B3P5X0_DROER</name>
<reference evidence="2 3" key="1">
    <citation type="journal article" date="2007" name="Nature">
        <title>Evolution of genes and genomes on the Drosophila phylogeny.</title>
        <authorList>
            <consortium name="Drosophila 12 Genomes Consortium"/>
            <person name="Clark A.G."/>
            <person name="Eisen M.B."/>
            <person name="Smith D.R."/>
            <person name="Bergman C.M."/>
            <person name="Oliver B."/>
            <person name="Markow T.A."/>
            <person name="Kaufman T.C."/>
            <person name="Kellis M."/>
            <person name="Gelbart W."/>
            <person name="Iyer V.N."/>
            <person name="Pollard D.A."/>
            <person name="Sackton T.B."/>
            <person name="Larracuente A.M."/>
            <person name="Singh N.D."/>
            <person name="Abad J.P."/>
            <person name="Abt D.N."/>
            <person name="Adryan B."/>
            <person name="Aguade M."/>
            <person name="Akashi H."/>
            <person name="Anderson W.W."/>
            <person name="Aquadro C.F."/>
            <person name="Ardell D.H."/>
            <person name="Arguello R."/>
            <person name="Artieri C.G."/>
            <person name="Barbash D.A."/>
            <person name="Barker D."/>
            <person name="Barsanti P."/>
            <person name="Batterham P."/>
            <person name="Batzoglou S."/>
            <person name="Begun D."/>
            <person name="Bhutkar A."/>
            <person name="Blanco E."/>
            <person name="Bosak S.A."/>
            <person name="Bradley R.K."/>
            <person name="Brand A.D."/>
            <person name="Brent M.R."/>
            <person name="Brooks A.N."/>
            <person name="Brown R.H."/>
            <person name="Butlin R.K."/>
            <person name="Caggese C."/>
            <person name="Calvi B.R."/>
            <person name="Bernardo de Carvalho A."/>
            <person name="Caspi A."/>
            <person name="Castrezana S."/>
            <person name="Celniker S.E."/>
            <person name="Chang J.L."/>
            <person name="Chapple C."/>
            <person name="Chatterji S."/>
            <person name="Chinwalla A."/>
            <person name="Civetta A."/>
            <person name="Clifton S.W."/>
            <person name="Comeron J.M."/>
            <person name="Costello J.C."/>
            <person name="Coyne J.A."/>
            <person name="Daub J."/>
            <person name="David R.G."/>
            <person name="Delcher A.L."/>
            <person name="Delehaunty K."/>
            <person name="Do C.B."/>
            <person name="Ebling H."/>
            <person name="Edwards K."/>
            <person name="Eickbush T."/>
            <person name="Evans J.D."/>
            <person name="Filipski A."/>
            <person name="Findeiss S."/>
            <person name="Freyhult E."/>
            <person name="Fulton L."/>
            <person name="Fulton R."/>
            <person name="Garcia A.C."/>
            <person name="Gardiner A."/>
            <person name="Garfield D.A."/>
            <person name="Garvin B.E."/>
            <person name="Gibson G."/>
            <person name="Gilbert D."/>
            <person name="Gnerre S."/>
            <person name="Godfrey J."/>
            <person name="Good R."/>
            <person name="Gotea V."/>
            <person name="Gravely B."/>
            <person name="Greenberg A.J."/>
            <person name="Griffiths-Jones S."/>
            <person name="Gross S."/>
            <person name="Guigo R."/>
            <person name="Gustafson E.A."/>
            <person name="Haerty W."/>
            <person name="Hahn M.W."/>
            <person name="Halligan D.L."/>
            <person name="Halpern A.L."/>
            <person name="Halter G.M."/>
            <person name="Han M.V."/>
            <person name="Heger A."/>
            <person name="Hillier L."/>
            <person name="Hinrichs A.S."/>
            <person name="Holmes I."/>
            <person name="Hoskins R.A."/>
            <person name="Hubisz M.J."/>
            <person name="Hultmark D."/>
            <person name="Huntley M.A."/>
            <person name="Jaffe D.B."/>
            <person name="Jagadeeshan S."/>
            <person name="Jeck W.R."/>
            <person name="Johnson J."/>
            <person name="Jones C.D."/>
            <person name="Jordan W.C."/>
            <person name="Karpen G.H."/>
            <person name="Kataoka E."/>
            <person name="Keightley P.D."/>
            <person name="Kheradpour P."/>
            <person name="Kirkness E.F."/>
            <person name="Koerich L.B."/>
            <person name="Kristiansen K."/>
            <person name="Kudrna D."/>
            <person name="Kulathinal R.J."/>
            <person name="Kumar S."/>
            <person name="Kwok R."/>
            <person name="Lander E."/>
            <person name="Langley C.H."/>
            <person name="Lapoint R."/>
            <person name="Lazzaro B.P."/>
            <person name="Lee S.J."/>
            <person name="Levesque L."/>
            <person name="Li R."/>
            <person name="Lin C.F."/>
            <person name="Lin M.F."/>
            <person name="Lindblad-Toh K."/>
            <person name="Llopart A."/>
            <person name="Long M."/>
            <person name="Low L."/>
            <person name="Lozovsky E."/>
            <person name="Lu J."/>
            <person name="Luo M."/>
            <person name="Machado C.A."/>
            <person name="Makalowski W."/>
            <person name="Marzo M."/>
            <person name="Matsuda M."/>
            <person name="Matzkin L."/>
            <person name="McAllister B."/>
            <person name="McBride C.S."/>
            <person name="McKernan B."/>
            <person name="McKernan K."/>
            <person name="Mendez-Lago M."/>
            <person name="Minx P."/>
            <person name="Mollenhauer M.U."/>
            <person name="Montooth K."/>
            <person name="Mount S.M."/>
            <person name="Mu X."/>
            <person name="Myers E."/>
            <person name="Negre B."/>
            <person name="Newfeld S."/>
            <person name="Nielsen R."/>
            <person name="Noor M.A."/>
            <person name="O'Grady P."/>
            <person name="Pachter L."/>
            <person name="Papaceit M."/>
            <person name="Parisi M.J."/>
            <person name="Parisi M."/>
            <person name="Parts L."/>
            <person name="Pedersen J.S."/>
            <person name="Pesole G."/>
            <person name="Phillippy A.M."/>
            <person name="Ponting C.P."/>
            <person name="Pop M."/>
            <person name="Porcelli D."/>
            <person name="Powell J.R."/>
            <person name="Prohaska S."/>
            <person name="Pruitt K."/>
            <person name="Puig M."/>
            <person name="Quesneville H."/>
            <person name="Ram K.R."/>
            <person name="Rand D."/>
            <person name="Rasmussen M.D."/>
            <person name="Reed L.K."/>
            <person name="Reenan R."/>
            <person name="Reily A."/>
            <person name="Remington K.A."/>
            <person name="Rieger T.T."/>
            <person name="Ritchie M.G."/>
            <person name="Robin C."/>
            <person name="Rogers Y.H."/>
            <person name="Rohde C."/>
            <person name="Rozas J."/>
            <person name="Rubenfield M.J."/>
            <person name="Ruiz A."/>
            <person name="Russo S."/>
            <person name="Salzberg S.L."/>
            <person name="Sanchez-Gracia A."/>
            <person name="Saranga D.J."/>
            <person name="Sato H."/>
            <person name="Schaeffer S.W."/>
            <person name="Schatz M.C."/>
            <person name="Schlenke T."/>
            <person name="Schwartz R."/>
            <person name="Segarra C."/>
            <person name="Singh R.S."/>
            <person name="Sirot L."/>
            <person name="Sirota M."/>
            <person name="Sisneros N.B."/>
            <person name="Smith C.D."/>
            <person name="Smith T.F."/>
            <person name="Spieth J."/>
            <person name="Stage D.E."/>
            <person name="Stark A."/>
            <person name="Stephan W."/>
            <person name="Strausberg R.L."/>
            <person name="Strempel S."/>
            <person name="Sturgill D."/>
            <person name="Sutton G."/>
            <person name="Sutton G.G."/>
            <person name="Tao W."/>
            <person name="Teichmann S."/>
            <person name="Tobari Y.N."/>
            <person name="Tomimura Y."/>
            <person name="Tsolas J.M."/>
            <person name="Valente V.L."/>
            <person name="Venter E."/>
            <person name="Venter J.C."/>
            <person name="Vicario S."/>
            <person name="Vieira F.G."/>
            <person name="Vilella A.J."/>
            <person name="Villasante A."/>
            <person name="Walenz B."/>
            <person name="Wang J."/>
            <person name="Wasserman M."/>
            <person name="Watts T."/>
            <person name="Wilson D."/>
            <person name="Wilson R.K."/>
            <person name="Wing R.A."/>
            <person name="Wolfner M.F."/>
            <person name="Wong A."/>
            <person name="Wong G.K."/>
            <person name="Wu C.I."/>
            <person name="Wu G."/>
            <person name="Yamamoto D."/>
            <person name="Yang H.P."/>
            <person name="Yang S.P."/>
            <person name="Yorke J.A."/>
            <person name="Yoshida K."/>
            <person name="Zdobnov E."/>
            <person name="Zhang P."/>
            <person name="Zhang Y."/>
            <person name="Zimin A.V."/>
            <person name="Baldwin J."/>
            <person name="Abdouelleil A."/>
            <person name="Abdulkadir J."/>
            <person name="Abebe A."/>
            <person name="Abera B."/>
            <person name="Abreu J."/>
            <person name="Acer S.C."/>
            <person name="Aftuck L."/>
            <person name="Alexander A."/>
            <person name="An P."/>
            <person name="Anderson E."/>
            <person name="Anderson S."/>
            <person name="Arachi H."/>
            <person name="Azer M."/>
            <person name="Bachantsang P."/>
            <person name="Barry A."/>
            <person name="Bayul T."/>
            <person name="Berlin A."/>
            <person name="Bessette D."/>
            <person name="Bloom T."/>
            <person name="Blye J."/>
            <person name="Boguslavskiy L."/>
            <person name="Bonnet C."/>
            <person name="Boukhgalter B."/>
            <person name="Bourzgui I."/>
            <person name="Brown A."/>
            <person name="Cahill P."/>
            <person name="Channer S."/>
            <person name="Cheshatsang Y."/>
            <person name="Chuda L."/>
            <person name="Citroen M."/>
            <person name="Collymore A."/>
            <person name="Cooke P."/>
            <person name="Costello M."/>
            <person name="D'Aco K."/>
            <person name="Daza R."/>
            <person name="De Haan G."/>
            <person name="DeGray S."/>
            <person name="DeMaso C."/>
            <person name="Dhargay N."/>
            <person name="Dooley K."/>
            <person name="Dooley E."/>
            <person name="Doricent M."/>
            <person name="Dorje P."/>
            <person name="Dorjee K."/>
            <person name="Dupes A."/>
            <person name="Elong R."/>
            <person name="Falk J."/>
            <person name="Farina A."/>
            <person name="Faro S."/>
            <person name="Ferguson D."/>
            <person name="Fisher S."/>
            <person name="Foley C.D."/>
            <person name="Franke A."/>
            <person name="Friedrich D."/>
            <person name="Gadbois L."/>
            <person name="Gearin G."/>
            <person name="Gearin C.R."/>
            <person name="Giannoukos G."/>
            <person name="Goode T."/>
            <person name="Graham J."/>
            <person name="Grandbois E."/>
            <person name="Grewal S."/>
            <person name="Gyaltsen K."/>
            <person name="Hafez N."/>
            <person name="Hagos B."/>
            <person name="Hall J."/>
            <person name="Henson C."/>
            <person name="Hollinger A."/>
            <person name="Honan T."/>
            <person name="Huard M.D."/>
            <person name="Hughes L."/>
            <person name="Hurhula B."/>
            <person name="Husby M.E."/>
            <person name="Kamat A."/>
            <person name="Kanga B."/>
            <person name="Kashin S."/>
            <person name="Khazanovich D."/>
            <person name="Kisner P."/>
            <person name="Lance K."/>
            <person name="Lara M."/>
            <person name="Lee W."/>
            <person name="Lennon N."/>
            <person name="Letendre F."/>
            <person name="LeVine R."/>
            <person name="Lipovsky A."/>
            <person name="Liu X."/>
            <person name="Liu J."/>
            <person name="Liu S."/>
            <person name="Lokyitsang T."/>
            <person name="Lokyitsang Y."/>
            <person name="Lubonja R."/>
            <person name="Lui A."/>
            <person name="MacDonald P."/>
            <person name="Magnisalis V."/>
            <person name="Maru K."/>
            <person name="Matthews C."/>
            <person name="McCusker W."/>
            <person name="McDonough S."/>
            <person name="Mehta T."/>
            <person name="Meldrim J."/>
            <person name="Meneus L."/>
            <person name="Mihai O."/>
            <person name="Mihalev A."/>
            <person name="Mihova T."/>
            <person name="Mittelman R."/>
            <person name="Mlenga V."/>
            <person name="Montmayeur A."/>
            <person name="Mulrain L."/>
            <person name="Navidi A."/>
            <person name="Naylor J."/>
            <person name="Negash T."/>
            <person name="Nguyen T."/>
            <person name="Nguyen N."/>
            <person name="Nicol R."/>
            <person name="Norbu C."/>
            <person name="Norbu N."/>
            <person name="Novod N."/>
            <person name="O'Neill B."/>
            <person name="Osman S."/>
            <person name="Markiewicz E."/>
            <person name="Oyono O.L."/>
            <person name="Patti C."/>
            <person name="Phunkhang P."/>
            <person name="Pierre F."/>
            <person name="Priest M."/>
            <person name="Raghuraman S."/>
            <person name="Rege F."/>
            <person name="Reyes R."/>
            <person name="Rise C."/>
            <person name="Rogov P."/>
            <person name="Ross K."/>
            <person name="Ryan E."/>
            <person name="Settipalli S."/>
            <person name="Shea T."/>
            <person name="Sherpa N."/>
            <person name="Shi L."/>
            <person name="Shih D."/>
            <person name="Sparrow T."/>
            <person name="Spaulding J."/>
            <person name="Stalker J."/>
            <person name="Stange-Thomann N."/>
            <person name="Stavropoulos S."/>
            <person name="Stone C."/>
            <person name="Strader C."/>
            <person name="Tesfaye S."/>
            <person name="Thomson T."/>
            <person name="Thoulutsang Y."/>
            <person name="Thoulutsang D."/>
            <person name="Topham K."/>
            <person name="Topping I."/>
            <person name="Tsamla T."/>
            <person name="Vassiliev H."/>
            <person name="Vo A."/>
            <person name="Wangchuk T."/>
            <person name="Wangdi T."/>
            <person name="Weiand M."/>
            <person name="Wilkinson J."/>
            <person name="Wilson A."/>
            <person name="Yadav S."/>
            <person name="Young G."/>
            <person name="Yu Q."/>
            <person name="Zembek L."/>
            <person name="Zhong D."/>
            <person name="Zimmer A."/>
            <person name="Zwirko Z."/>
            <person name="Jaffe D.B."/>
            <person name="Alvarez P."/>
            <person name="Brockman W."/>
            <person name="Butler J."/>
            <person name="Chin C."/>
            <person name="Gnerre S."/>
            <person name="Grabherr M."/>
            <person name="Kleber M."/>
            <person name="Mauceli E."/>
            <person name="MacCallum I."/>
        </authorList>
    </citation>
    <scope>NUCLEOTIDE SEQUENCE [LARGE SCALE GENOMIC DNA]</scope>
    <source>
        <strain evidence="2 3">TSC#14021-0224.01</strain>
    </source>
</reference>
<dbReference type="HOGENOM" id="CLU_2944089_0_0_1"/>
<sequence>MSDVVGGHWVTPKPGNPIPAPATSSPQCLLLIVANPGDNYQDDDHHDDDADAEAAQFHLH</sequence>
<proteinExistence type="predicted"/>
<evidence type="ECO:0000313" key="2">
    <source>
        <dbReference type="EMBL" id="EDV53370.1"/>
    </source>
</evidence>
<evidence type="ECO:0000256" key="1">
    <source>
        <dbReference type="SAM" id="MobiDB-lite"/>
    </source>
</evidence>
<keyword evidence="3" id="KW-1185">Reference proteome</keyword>
<gene>
    <name evidence="2" type="primary">Dere\GG11575</name>
    <name evidence="2" type="ORF">Dere_GG11575</name>
</gene>
<dbReference type="AlphaFoldDB" id="B3P5X0"/>
<protein>
    <submittedName>
        <fullName evidence="2">GG11575</fullName>
    </submittedName>
</protein>
<dbReference type="Proteomes" id="UP000008711">
    <property type="component" value="Unassembled WGS sequence"/>
</dbReference>